<comment type="caution">
    <text evidence="1">The sequence shown here is derived from an EMBL/GenBank/DDBJ whole genome shotgun (WGS) entry which is preliminary data.</text>
</comment>
<accession>A0AAN6T9P0</accession>
<sequence>MVPFYLTRGTIVTAVTAEIAHRRTKICPSHRRLSTVMTAAIVQYSNYCREATGRRSCKWRSHM</sequence>
<dbReference type="EMBL" id="MU853356">
    <property type="protein sequence ID" value="KAK4109466.1"/>
    <property type="molecule type" value="Genomic_DNA"/>
</dbReference>
<dbReference type="Proteomes" id="UP001302812">
    <property type="component" value="Unassembled WGS sequence"/>
</dbReference>
<organism evidence="1 2">
    <name type="scientific">Canariomyces notabilis</name>
    <dbReference type="NCBI Taxonomy" id="2074819"/>
    <lineage>
        <taxon>Eukaryota</taxon>
        <taxon>Fungi</taxon>
        <taxon>Dikarya</taxon>
        <taxon>Ascomycota</taxon>
        <taxon>Pezizomycotina</taxon>
        <taxon>Sordariomycetes</taxon>
        <taxon>Sordariomycetidae</taxon>
        <taxon>Sordariales</taxon>
        <taxon>Chaetomiaceae</taxon>
        <taxon>Canariomyces</taxon>
    </lineage>
</organism>
<keyword evidence="2" id="KW-1185">Reference proteome</keyword>
<name>A0AAN6T9P0_9PEZI</name>
<dbReference type="GeneID" id="89933425"/>
<evidence type="ECO:0000313" key="1">
    <source>
        <dbReference type="EMBL" id="KAK4109466.1"/>
    </source>
</evidence>
<gene>
    <name evidence="1" type="ORF">N656DRAFT_340377</name>
</gene>
<dbReference type="RefSeq" id="XP_064667036.1">
    <property type="nucleotide sequence ID" value="XM_064809302.1"/>
</dbReference>
<proteinExistence type="predicted"/>
<dbReference type="AlphaFoldDB" id="A0AAN6T9P0"/>
<reference evidence="1" key="1">
    <citation type="journal article" date="2023" name="Mol. Phylogenet. Evol.">
        <title>Genome-scale phylogeny and comparative genomics of the fungal order Sordariales.</title>
        <authorList>
            <person name="Hensen N."/>
            <person name="Bonometti L."/>
            <person name="Westerberg I."/>
            <person name="Brannstrom I.O."/>
            <person name="Guillou S."/>
            <person name="Cros-Aarteil S."/>
            <person name="Calhoun S."/>
            <person name="Haridas S."/>
            <person name="Kuo A."/>
            <person name="Mondo S."/>
            <person name="Pangilinan J."/>
            <person name="Riley R."/>
            <person name="LaButti K."/>
            <person name="Andreopoulos B."/>
            <person name="Lipzen A."/>
            <person name="Chen C."/>
            <person name="Yan M."/>
            <person name="Daum C."/>
            <person name="Ng V."/>
            <person name="Clum A."/>
            <person name="Steindorff A."/>
            <person name="Ohm R.A."/>
            <person name="Martin F."/>
            <person name="Silar P."/>
            <person name="Natvig D.O."/>
            <person name="Lalanne C."/>
            <person name="Gautier V."/>
            <person name="Ament-Velasquez S.L."/>
            <person name="Kruys A."/>
            <person name="Hutchinson M.I."/>
            <person name="Powell A.J."/>
            <person name="Barry K."/>
            <person name="Miller A.N."/>
            <person name="Grigoriev I.V."/>
            <person name="Debuchy R."/>
            <person name="Gladieux P."/>
            <person name="Hiltunen Thoren M."/>
            <person name="Johannesson H."/>
        </authorList>
    </citation>
    <scope>NUCLEOTIDE SEQUENCE</scope>
    <source>
        <strain evidence="1">CBS 508.74</strain>
    </source>
</reference>
<reference evidence="1" key="2">
    <citation type="submission" date="2023-05" db="EMBL/GenBank/DDBJ databases">
        <authorList>
            <consortium name="Lawrence Berkeley National Laboratory"/>
            <person name="Steindorff A."/>
            <person name="Hensen N."/>
            <person name="Bonometti L."/>
            <person name="Westerberg I."/>
            <person name="Brannstrom I.O."/>
            <person name="Guillou S."/>
            <person name="Cros-Aarteil S."/>
            <person name="Calhoun S."/>
            <person name="Haridas S."/>
            <person name="Kuo A."/>
            <person name="Mondo S."/>
            <person name="Pangilinan J."/>
            <person name="Riley R."/>
            <person name="Labutti K."/>
            <person name="Andreopoulos B."/>
            <person name="Lipzen A."/>
            <person name="Chen C."/>
            <person name="Yanf M."/>
            <person name="Daum C."/>
            <person name="Ng V."/>
            <person name="Clum A."/>
            <person name="Ohm R."/>
            <person name="Martin F."/>
            <person name="Silar P."/>
            <person name="Natvig D."/>
            <person name="Lalanne C."/>
            <person name="Gautier V."/>
            <person name="Ament-Velasquez S.L."/>
            <person name="Kruys A."/>
            <person name="Hutchinson M.I."/>
            <person name="Powell A.J."/>
            <person name="Barry K."/>
            <person name="Miller A.N."/>
            <person name="Grigoriev I.V."/>
            <person name="Debuchy R."/>
            <person name="Gladieux P."/>
            <person name="Thoren M.H."/>
            <person name="Johannesson H."/>
        </authorList>
    </citation>
    <scope>NUCLEOTIDE SEQUENCE</scope>
    <source>
        <strain evidence="1">CBS 508.74</strain>
    </source>
</reference>
<protein>
    <submittedName>
        <fullName evidence="1">Uncharacterized protein</fullName>
    </submittedName>
</protein>
<evidence type="ECO:0000313" key="2">
    <source>
        <dbReference type="Proteomes" id="UP001302812"/>
    </source>
</evidence>